<keyword evidence="8 12" id="KW-0663">Pyridoxal phosphate</keyword>
<comment type="similarity">
    <text evidence="3 12">Belongs to the threonine synthase family.</text>
</comment>
<keyword evidence="7 12" id="KW-0791">Threonine biosynthesis</keyword>
<gene>
    <name evidence="16" type="ORF">ENS19_05405</name>
</gene>
<dbReference type="GO" id="GO:0004795">
    <property type="term" value="F:threonine synthase activity"/>
    <property type="evidence" value="ECO:0007669"/>
    <property type="project" value="UniProtKB-UniRule"/>
</dbReference>
<comment type="pathway">
    <text evidence="2 12">Amino-acid biosynthesis; L-threonine biosynthesis; L-threonine from L-aspartate: step 5/5.</text>
</comment>
<feature type="binding site" evidence="13">
    <location>
        <position position="368"/>
    </location>
    <ligand>
        <name>pyridoxal 5'-phosphate</name>
        <dbReference type="ChEBI" id="CHEBI:597326"/>
    </ligand>
</feature>
<evidence type="ECO:0000256" key="10">
    <source>
        <dbReference type="ARBA" id="ARBA00049144"/>
    </source>
</evidence>
<feature type="domain" description="Tryptophan synthase beta chain-like PALP" evidence="15">
    <location>
        <begin position="66"/>
        <end position="369"/>
    </location>
</feature>
<protein>
    <recommendedName>
        <fullName evidence="5 11">Threonine synthase</fullName>
        <ecNumber evidence="4 11">4.2.3.1</ecNumber>
    </recommendedName>
</protein>
<dbReference type="InterPro" id="IPR036052">
    <property type="entry name" value="TrpB-like_PALP_sf"/>
</dbReference>
<name>A0A7C3ESG7_9CREN</name>
<dbReference type="InterPro" id="IPR004450">
    <property type="entry name" value="Thr_synthase-like"/>
</dbReference>
<dbReference type="InterPro" id="IPR001926">
    <property type="entry name" value="TrpB-like_PALP"/>
</dbReference>
<evidence type="ECO:0000256" key="8">
    <source>
        <dbReference type="ARBA" id="ARBA00022898"/>
    </source>
</evidence>
<dbReference type="PROSITE" id="PS00165">
    <property type="entry name" value="DEHYDRATASE_SER_THR"/>
    <property type="match status" value="1"/>
</dbReference>
<dbReference type="EC" id="4.2.3.1" evidence="4 11"/>
<dbReference type="UniPathway" id="UPA00050">
    <property type="reaction ID" value="UER00065"/>
</dbReference>
<evidence type="ECO:0000256" key="7">
    <source>
        <dbReference type="ARBA" id="ARBA00022697"/>
    </source>
</evidence>
<evidence type="ECO:0000256" key="6">
    <source>
        <dbReference type="ARBA" id="ARBA00022605"/>
    </source>
</evidence>
<feature type="modified residue" description="N6-(pyridoxal phosphate)lysine" evidence="14">
    <location>
        <position position="104"/>
    </location>
</feature>
<organism evidence="16">
    <name type="scientific">Candidatus Methanomethylicus mesodigestus</name>
    <dbReference type="NCBI Taxonomy" id="1867258"/>
    <lineage>
        <taxon>Archaea</taxon>
        <taxon>Thermoproteota</taxon>
        <taxon>Methanosuratincolia</taxon>
        <taxon>Candidatus Methanomethylicales</taxon>
        <taxon>Candidatus Methanomethylicaceae</taxon>
        <taxon>Candidatus Methanomethylicus</taxon>
    </lineage>
</organism>
<evidence type="ECO:0000256" key="13">
    <source>
        <dbReference type="PIRSR" id="PIRSR038945-1"/>
    </source>
</evidence>
<comment type="cofactor">
    <cofactor evidence="1 12 13">
        <name>pyridoxal 5'-phosphate</name>
        <dbReference type="ChEBI" id="CHEBI:597326"/>
    </cofactor>
</comment>
<dbReference type="FunFam" id="3.40.50.1100:FF:000014">
    <property type="entry name" value="Threonine synthase"/>
    <property type="match status" value="1"/>
</dbReference>
<dbReference type="PIRSF" id="PIRSF038945">
    <property type="entry name" value="Thr_synthase"/>
    <property type="match status" value="1"/>
</dbReference>
<dbReference type="CDD" id="cd01563">
    <property type="entry name" value="Thr-synth_1"/>
    <property type="match status" value="1"/>
</dbReference>
<evidence type="ECO:0000256" key="3">
    <source>
        <dbReference type="ARBA" id="ARBA00005517"/>
    </source>
</evidence>
<dbReference type="GO" id="GO:0004794">
    <property type="term" value="F:threonine deaminase activity"/>
    <property type="evidence" value="ECO:0007669"/>
    <property type="project" value="TreeGrafter"/>
</dbReference>
<reference evidence="16" key="1">
    <citation type="journal article" date="2020" name="mSystems">
        <title>Genome- and Community-Level Interaction Insights into Carbon Utilization and Element Cycling Functions of Hydrothermarchaeota in Hydrothermal Sediment.</title>
        <authorList>
            <person name="Zhou Z."/>
            <person name="Liu Y."/>
            <person name="Xu W."/>
            <person name="Pan J."/>
            <person name="Luo Z.H."/>
            <person name="Li M."/>
        </authorList>
    </citation>
    <scope>NUCLEOTIDE SEQUENCE [LARGE SCALE GENOMIC DNA]</scope>
    <source>
        <strain evidence="16">SpSt-468</strain>
    </source>
</reference>
<dbReference type="Pfam" id="PF00291">
    <property type="entry name" value="PALP"/>
    <property type="match status" value="1"/>
</dbReference>
<dbReference type="InterPro" id="IPR000634">
    <property type="entry name" value="Ser/Thr_deHydtase_PyrdxlP-BS"/>
</dbReference>
<evidence type="ECO:0000256" key="12">
    <source>
        <dbReference type="PIRNR" id="PIRNR038945"/>
    </source>
</evidence>
<proteinExistence type="inferred from homology"/>
<dbReference type="GO" id="GO:0030170">
    <property type="term" value="F:pyridoxal phosphate binding"/>
    <property type="evidence" value="ECO:0007669"/>
    <property type="project" value="InterPro"/>
</dbReference>
<sequence length="404" mass="43017">MSDAELRCLGCGSKFGSDEVIYSCPKCGGLLEVSYEMPEISLKELSGALGVWRYRSFLPIRSKVPVTLDEGGTPLYSCPKLAKWARVKALYIKYEGANPTGSFKDRGMTLGVTKAVELGSKAVACASTGNTSASLSAYAARAGLVCYVILPSGKVAMGKLAQALMHGARVISVKGNFDEALNLVMGLSIKMGIYLLNSINPWRLEGQKTLAFEVVEQLGHVPEFLSVPMGNCGNISAIWKGFKEFKESGISEELPRMYGVQAAGASPVVKMLRDNSEKLTPVVQPETLATAIRIGNPVNWPKAVDAIRSSNGLFDTVTDEEIVLAQRLIACLEGIGVEPASAAAVAGVKKAAENGKMSADSEVVCVCTGHLLKDPEEVISVCGRPVEIPADLNRISEIVGDQKE</sequence>
<evidence type="ECO:0000256" key="1">
    <source>
        <dbReference type="ARBA" id="ARBA00001933"/>
    </source>
</evidence>
<dbReference type="GO" id="GO:0009088">
    <property type="term" value="P:threonine biosynthetic process"/>
    <property type="evidence" value="ECO:0007669"/>
    <property type="project" value="UniProtKB-UniRule"/>
</dbReference>
<accession>A0A7C3ESG7</accession>
<keyword evidence="6 12" id="KW-0028">Amino-acid biosynthesis</keyword>
<feature type="binding site" evidence="13">
    <location>
        <position position="130"/>
    </location>
    <ligand>
        <name>pyridoxal 5'-phosphate</name>
        <dbReference type="ChEBI" id="CHEBI:597326"/>
    </ligand>
</feature>
<evidence type="ECO:0000259" key="15">
    <source>
        <dbReference type="Pfam" id="PF00291"/>
    </source>
</evidence>
<comment type="caution">
    <text evidence="16">The sequence shown here is derived from an EMBL/GenBank/DDBJ whole genome shotgun (WGS) entry which is preliminary data.</text>
</comment>
<dbReference type="PANTHER" id="PTHR48078">
    <property type="entry name" value="THREONINE DEHYDRATASE, MITOCHONDRIAL-RELATED"/>
    <property type="match status" value="1"/>
</dbReference>
<dbReference type="GO" id="GO:0009097">
    <property type="term" value="P:isoleucine biosynthetic process"/>
    <property type="evidence" value="ECO:0007669"/>
    <property type="project" value="TreeGrafter"/>
</dbReference>
<dbReference type="EMBL" id="DSTX01000010">
    <property type="protein sequence ID" value="HFK20704.1"/>
    <property type="molecule type" value="Genomic_DNA"/>
</dbReference>
<evidence type="ECO:0000256" key="4">
    <source>
        <dbReference type="ARBA" id="ARBA00013028"/>
    </source>
</evidence>
<comment type="function">
    <text evidence="12">Catalyzes the gamma-elimination of phosphate from L-phosphohomoserine and the beta-addition of water to produce L-threonine.</text>
</comment>
<dbReference type="GO" id="GO:0003941">
    <property type="term" value="F:L-serine ammonia-lyase activity"/>
    <property type="evidence" value="ECO:0007669"/>
    <property type="project" value="TreeGrafter"/>
</dbReference>
<evidence type="ECO:0000256" key="11">
    <source>
        <dbReference type="NCBIfam" id="TIGR00260"/>
    </source>
</evidence>
<evidence type="ECO:0000256" key="9">
    <source>
        <dbReference type="ARBA" id="ARBA00023239"/>
    </source>
</evidence>
<dbReference type="InterPro" id="IPR050147">
    <property type="entry name" value="Ser/Thr_Dehydratase"/>
</dbReference>
<evidence type="ECO:0000256" key="5">
    <source>
        <dbReference type="ARBA" id="ARBA00018679"/>
    </source>
</evidence>
<keyword evidence="9 12" id="KW-0456">Lyase</keyword>
<dbReference type="GO" id="GO:0006565">
    <property type="term" value="P:L-serine catabolic process"/>
    <property type="evidence" value="ECO:0007669"/>
    <property type="project" value="TreeGrafter"/>
</dbReference>
<dbReference type="PANTHER" id="PTHR48078:SF6">
    <property type="entry name" value="L-THREONINE DEHYDRATASE CATABOLIC TDCB"/>
    <property type="match status" value="1"/>
</dbReference>
<feature type="binding site" evidence="13">
    <location>
        <begin position="230"/>
        <end position="234"/>
    </location>
    <ligand>
        <name>pyridoxal 5'-phosphate</name>
        <dbReference type="ChEBI" id="CHEBI:597326"/>
    </ligand>
</feature>
<dbReference type="Gene3D" id="3.40.50.1100">
    <property type="match status" value="2"/>
</dbReference>
<dbReference type="SUPFAM" id="SSF53686">
    <property type="entry name" value="Tryptophan synthase beta subunit-like PLP-dependent enzymes"/>
    <property type="match status" value="1"/>
</dbReference>
<evidence type="ECO:0000256" key="2">
    <source>
        <dbReference type="ARBA" id="ARBA00004979"/>
    </source>
</evidence>
<dbReference type="InterPro" id="IPR026260">
    <property type="entry name" value="Thr_Synthase_bac/arc"/>
</dbReference>
<evidence type="ECO:0000256" key="14">
    <source>
        <dbReference type="PIRSR" id="PIRSR038945-2"/>
    </source>
</evidence>
<dbReference type="GO" id="GO:0006567">
    <property type="term" value="P:L-threonine catabolic process"/>
    <property type="evidence" value="ECO:0007669"/>
    <property type="project" value="TreeGrafter"/>
</dbReference>
<dbReference type="AlphaFoldDB" id="A0A7C3ESG7"/>
<dbReference type="NCBIfam" id="TIGR00260">
    <property type="entry name" value="thrC"/>
    <property type="match status" value="1"/>
</dbReference>
<evidence type="ECO:0000313" key="16">
    <source>
        <dbReference type="EMBL" id="HFK20704.1"/>
    </source>
</evidence>
<comment type="catalytic activity">
    <reaction evidence="10 12">
        <text>O-phospho-L-homoserine + H2O = L-threonine + phosphate</text>
        <dbReference type="Rhea" id="RHEA:10840"/>
        <dbReference type="ChEBI" id="CHEBI:15377"/>
        <dbReference type="ChEBI" id="CHEBI:43474"/>
        <dbReference type="ChEBI" id="CHEBI:57590"/>
        <dbReference type="ChEBI" id="CHEBI:57926"/>
        <dbReference type="EC" id="4.2.3.1"/>
    </reaction>
</comment>